<dbReference type="EMBL" id="LNAM01000152">
    <property type="protein sequence ID" value="KSV59158.1"/>
    <property type="molecule type" value="Genomic_DNA"/>
</dbReference>
<dbReference type="Gene3D" id="1.10.1070.20">
    <property type="match status" value="1"/>
</dbReference>
<proteinExistence type="predicted"/>
<accession>A0A0V8QFZ1</accession>
<reference evidence="1 2" key="1">
    <citation type="submission" date="2015-11" db="EMBL/GenBank/DDBJ databases">
        <title>Butyribacter intestini gen. nov., sp. nov., a butyric acid-producing bacterium of the family Lachnospiraceae isolated from the human faeces.</title>
        <authorList>
            <person name="Zou Y."/>
            <person name="Xue W."/>
            <person name="Luo G."/>
            <person name="Lv M."/>
        </authorList>
    </citation>
    <scope>NUCLEOTIDE SEQUENCE [LARGE SCALE GENOMIC DNA]</scope>
    <source>
        <strain evidence="1 2">ACET-33324</strain>
    </source>
</reference>
<dbReference type="OrthoDB" id="9812605at2"/>
<dbReference type="AlphaFoldDB" id="A0A0V8QFZ1"/>
<gene>
    <name evidence="1" type="ORF">ASU35_10400</name>
</gene>
<dbReference type="STRING" id="290052.ASU35_10400"/>
<evidence type="ECO:0000313" key="1">
    <source>
        <dbReference type="EMBL" id="KSV59158.1"/>
    </source>
</evidence>
<protein>
    <recommendedName>
        <fullName evidence="3">HipA-like C-terminal domain-containing protein</fullName>
    </recommendedName>
</protein>
<organism evidence="1 2">
    <name type="scientific">Acetivibrio ethanolgignens</name>
    <dbReference type="NCBI Taxonomy" id="290052"/>
    <lineage>
        <taxon>Bacteria</taxon>
        <taxon>Bacillati</taxon>
        <taxon>Bacillota</taxon>
        <taxon>Clostridia</taxon>
        <taxon>Eubacteriales</taxon>
        <taxon>Oscillospiraceae</taxon>
        <taxon>Acetivibrio</taxon>
    </lineage>
</organism>
<comment type="caution">
    <text evidence="1">The sequence shown here is derived from an EMBL/GenBank/DDBJ whole genome shotgun (WGS) entry which is preliminary data.</text>
</comment>
<evidence type="ECO:0008006" key="3">
    <source>
        <dbReference type="Google" id="ProtNLM"/>
    </source>
</evidence>
<dbReference type="Proteomes" id="UP000054874">
    <property type="component" value="Unassembled WGS sequence"/>
</dbReference>
<name>A0A0V8QFZ1_9FIRM</name>
<dbReference type="RefSeq" id="WP_058352629.1">
    <property type="nucleotide sequence ID" value="NZ_CABMMD010000152.1"/>
</dbReference>
<sequence>MREVEVHKYERVALGTSSKGSQIRWQTKNEFIKLNLLGNEGPAESLVSALLDCTVIDHVQYETVSVVEDGETVGIGCASSNFLKDGEVLITFDRLLRKVSKDFLKFGYDDVRDAIFQLCGIDVKPYLDQCICIDAIIRNEDRHFNNLAVIQSNGKFRTAPLFDHGLSCLSDLLTYPLIELNERVYSRVYAKPWFANFNKQLELVDKPIVLDREQFNLKLKGFTSKSEATYRAIWCINKGLDELEGKAWVQHSGLTSLSIFH</sequence>
<evidence type="ECO:0000313" key="2">
    <source>
        <dbReference type="Proteomes" id="UP000054874"/>
    </source>
</evidence>
<keyword evidence="2" id="KW-1185">Reference proteome</keyword>